<name>A0A024GZ71_9MICC</name>
<reference evidence="2" key="1">
    <citation type="journal article" date="2014" name="Genome Announc.">
        <title>Genome Sequence of Arthrobacter siccitolerans 4J27, a Xeroprotectant-Producing Desiccation-Tolerant Microorganism.</title>
        <authorList>
            <person name="Manzanera M."/>
            <person name="Santa-Cruz-Calvo L."/>
            <person name="Vilchez J.I."/>
            <person name="Garcia-Fontana C."/>
            <person name="Silva-Castro G.A."/>
            <person name="Calvo C."/>
            <person name="Gonzalez-Lopez J."/>
        </authorList>
    </citation>
    <scope>NUCLEOTIDE SEQUENCE [LARGE SCALE GENOMIC DNA]</scope>
    <source>
        <strain evidence="2">4J27</strain>
    </source>
</reference>
<sequence>MLPRCDADFGSVLPQLEASKKVQLKLGVIVLRHSVPQ</sequence>
<evidence type="ECO:0000313" key="1">
    <source>
        <dbReference type="EMBL" id="CCQ45043.1"/>
    </source>
</evidence>
<comment type="caution">
    <text evidence="1">The sequence shown here is derived from an EMBL/GenBank/DDBJ whole genome shotgun (WGS) entry which is preliminary data.</text>
</comment>
<organism evidence="1 2">
    <name type="scientific">Pseudarthrobacter siccitolerans</name>
    <dbReference type="NCBI Taxonomy" id="861266"/>
    <lineage>
        <taxon>Bacteria</taxon>
        <taxon>Bacillati</taxon>
        <taxon>Actinomycetota</taxon>
        <taxon>Actinomycetes</taxon>
        <taxon>Micrococcales</taxon>
        <taxon>Micrococcaceae</taxon>
        <taxon>Pseudarthrobacter</taxon>
    </lineage>
</organism>
<dbReference type="Proteomes" id="UP000035722">
    <property type="component" value="Unassembled WGS sequence"/>
</dbReference>
<protein>
    <submittedName>
        <fullName evidence="1">Uncharacterized protein</fullName>
    </submittedName>
</protein>
<evidence type="ECO:0000313" key="2">
    <source>
        <dbReference type="Proteomes" id="UP000035722"/>
    </source>
</evidence>
<dbReference type="EMBL" id="CAQI01000031">
    <property type="protein sequence ID" value="CCQ45043.1"/>
    <property type="molecule type" value="Genomic_DNA"/>
</dbReference>
<accession>A0A024GZ71</accession>
<keyword evidence="2" id="KW-1185">Reference proteome</keyword>
<dbReference type="AlphaFoldDB" id="A0A024GZ71"/>
<proteinExistence type="predicted"/>
<gene>
    <name evidence="1" type="ORF">ARTSIC4J27_975</name>
</gene>